<comment type="similarity">
    <text evidence="1 5">Belongs to the DTD family.</text>
</comment>
<dbReference type="GO" id="GO:0051500">
    <property type="term" value="F:D-tyrosyl-tRNA(Tyr) deacylase activity"/>
    <property type="evidence" value="ECO:0007669"/>
    <property type="project" value="TreeGrafter"/>
</dbReference>
<evidence type="ECO:0000313" key="6">
    <source>
        <dbReference type="EMBL" id="CAI8015741.1"/>
    </source>
</evidence>
<comment type="catalytic activity">
    <reaction evidence="4">
        <text>a D-aminoacyl-tRNA + H2O = a tRNA + a D-alpha-amino acid + H(+)</text>
        <dbReference type="Rhea" id="RHEA:13953"/>
        <dbReference type="Rhea" id="RHEA-COMP:10123"/>
        <dbReference type="Rhea" id="RHEA-COMP:10124"/>
        <dbReference type="ChEBI" id="CHEBI:15377"/>
        <dbReference type="ChEBI" id="CHEBI:15378"/>
        <dbReference type="ChEBI" id="CHEBI:59871"/>
        <dbReference type="ChEBI" id="CHEBI:78442"/>
        <dbReference type="ChEBI" id="CHEBI:79333"/>
        <dbReference type="EC" id="3.1.1.96"/>
    </reaction>
</comment>
<dbReference type="PANTHER" id="PTHR10472">
    <property type="entry name" value="D-TYROSYL-TRNA TYR DEACYLASE"/>
    <property type="match status" value="1"/>
</dbReference>
<keyword evidence="7" id="KW-1185">Reference proteome</keyword>
<name>A0AA35RSX9_GEOBA</name>
<dbReference type="AlphaFoldDB" id="A0AA35RSX9"/>
<protein>
    <recommendedName>
        <fullName evidence="2 5">D-aminoacyl-tRNA deacylase</fullName>
        <ecNumber evidence="2 5">3.1.1.96</ecNumber>
    </recommendedName>
</protein>
<dbReference type="Pfam" id="PF02580">
    <property type="entry name" value="Tyr_Deacylase"/>
    <property type="match status" value="1"/>
</dbReference>
<dbReference type="SUPFAM" id="SSF69500">
    <property type="entry name" value="DTD-like"/>
    <property type="match status" value="1"/>
</dbReference>
<dbReference type="Gene3D" id="3.50.80.10">
    <property type="entry name" value="D-tyrosyl-tRNA(Tyr) deacylase"/>
    <property type="match status" value="1"/>
</dbReference>
<reference evidence="6" key="1">
    <citation type="submission" date="2023-03" db="EMBL/GenBank/DDBJ databases">
        <authorList>
            <person name="Steffen K."/>
            <person name="Cardenas P."/>
        </authorList>
    </citation>
    <scope>NUCLEOTIDE SEQUENCE</scope>
</reference>
<keyword evidence="5" id="KW-0820">tRNA-binding</keyword>
<dbReference type="HAMAP" id="MF_00518">
    <property type="entry name" value="Deacylase_Dtd"/>
    <property type="match status" value="1"/>
</dbReference>
<comment type="subcellular location">
    <subcellularLocation>
        <location evidence="5">Cytoplasm</location>
    </subcellularLocation>
</comment>
<dbReference type="GO" id="GO:0000049">
    <property type="term" value="F:tRNA binding"/>
    <property type="evidence" value="ECO:0007669"/>
    <property type="project" value="UniProtKB-KW"/>
</dbReference>
<evidence type="ECO:0000256" key="4">
    <source>
        <dbReference type="ARBA" id="ARBA00048018"/>
    </source>
</evidence>
<dbReference type="FunFam" id="3.50.80.10:FF:000001">
    <property type="entry name" value="D-aminoacyl-tRNA deacylase"/>
    <property type="match status" value="1"/>
</dbReference>
<accession>A0AA35RSX9</accession>
<dbReference type="InterPro" id="IPR023509">
    <property type="entry name" value="DTD-like_sf"/>
</dbReference>
<keyword evidence="5" id="KW-0963">Cytoplasm</keyword>
<evidence type="ECO:0000256" key="1">
    <source>
        <dbReference type="ARBA" id="ARBA00009673"/>
    </source>
</evidence>
<dbReference type="EC" id="3.1.1.96" evidence="2 5"/>
<comment type="caution">
    <text evidence="6">The sequence shown here is derived from an EMBL/GenBank/DDBJ whole genome shotgun (WGS) entry which is preliminary data.</text>
</comment>
<comment type="catalytic activity">
    <reaction evidence="3">
        <text>glycyl-tRNA(Ala) + H2O = tRNA(Ala) + glycine + H(+)</text>
        <dbReference type="Rhea" id="RHEA:53744"/>
        <dbReference type="Rhea" id="RHEA-COMP:9657"/>
        <dbReference type="Rhea" id="RHEA-COMP:13640"/>
        <dbReference type="ChEBI" id="CHEBI:15377"/>
        <dbReference type="ChEBI" id="CHEBI:15378"/>
        <dbReference type="ChEBI" id="CHEBI:57305"/>
        <dbReference type="ChEBI" id="CHEBI:78442"/>
        <dbReference type="ChEBI" id="CHEBI:78522"/>
        <dbReference type="EC" id="3.1.1.96"/>
    </reaction>
</comment>
<sequence>MRALVQRVSQASVSIDGEITGSIDAGLVILVGIHEDDDEEDVTYIVSKTLNLRIFSNNTGGDEAGRFDRSALDIHANLLVISQFTLYGDTRRGRRPSFSHAMPPEPAAALFDCTLRLFEQTGLNVQTGQFQAHMLVSIHNDGPGFHHDRLC</sequence>
<evidence type="ECO:0000256" key="2">
    <source>
        <dbReference type="ARBA" id="ARBA00013056"/>
    </source>
</evidence>
<gene>
    <name evidence="6" type="ORF">GBAR_LOCUS9713</name>
</gene>
<evidence type="ECO:0000313" key="7">
    <source>
        <dbReference type="Proteomes" id="UP001174909"/>
    </source>
</evidence>
<evidence type="ECO:0000256" key="5">
    <source>
        <dbReference type="RuleBase" id="RU003470"/>
    </source>
</evidence>
<dbReference type="GO" id="GO:0005737">
    <property type="term" value="C:cytoplasm"/>
    <property type="evidence" value="ECO:0007669"/>
    <property type="project" value="UniProtKB-SubCell"/>
</dbReference>
<organism evidence="6 7">
    <name type="scientific">Geodia barretti</name>
    <name type="common">Barrett's horny sponge</name>
    <dbReference type="NCBI Taxonomy" id="519541"/>
    <lineage>
        <taxon>Eukaryota</taxon>
        <taxon>Metazoa</taxon>
        <taxon>Porifera</taxon>
        <taxon>Demospongiae</taxon>
        <taxon>Heteroscleromorpha</taxon>
        <taxon>Tetractinellida</taxon>
        <taxon>Astrophorina</taxon>
        <taxon>Geodiidae</taxon>
        <taxon>Geodia</taxon>
    </lineage>
</organism>
<dbReference type="EMBL" id="CASHTH010001466">
    <property type="protein sequence ID" value="CAI8015741.1"/>
    <property type="molecule type" value="Genomic_DNA"/>
</dbReference>
<dbReference type="Proteomes" id="UP001174909">
    <property type="component" value="Unassembled WGS sequence"/>
</dbReference>
<dbReference type="InterPro" id="IPR003732">
    <property type="entry name" value="Daa-tRNA_deacyls_DTD"/>
</dbReference>
<keyword evidence="5" id="KW-0378">Hydrolase</keyword>
<proteinExistence type="inferred from homology"/>
<evidence type="ECO:0000256" key="3">
    <source>
        <dbReference type="ARBA" id="ARBA00047676"/>
    </source>
</evidence>
<keyword evidence="5" id="KW-0694">RNA-binding</keyword>
<dbReference type="NCBIfam" id="TIGR00256">
    <property type="entry name" value="D-aminoacyl-tRNA deacylase"/>
    <property type="match status" value="1"/>
</dbReference>
<dbReference type="PANTHER" id="PTHR10472:SF5">
    <property type="entry name" value="D-AMINOACYL-TRNA DEACYLASE 1"/>
    <property type="match status" value="1"/>
</dbReference>